<organism evidence="7 8">
    <name type="scientific">Erysiphe neolycopersici</name>
    <dbReference type="NCBI Taxonomy" id="212602"/>
    <lineage>
        <taxon>Eukaryota</taxon>
        <taxon>Fungi</taxon>
        <taxon>Dikarya</taxon>
        <taxon>Ascomycota</taxon>
        <taxon>Pezizomycotina</taxon>
        <taxon>Leotiomycetes</taxon>
        <taxon>Erysiphales</taxon>
        <taxon>Erysiphaceae</taxon>
        <taxon>Erysiphe</taxon>
    </lineage>
</organism>
<feature type="region of interest" description="Disordered" evidence="5">
    <location>
        <begin position="1328"/>
        <end position="1349"/>
    </location>
</feature>
<keyword evidence="4" id="KW-0159">Chromosome partition</keyword>
<evidence type="ECO:0000256" key="2">
    <source>
        <dbReference type="ARBA" id="ARBA00012489"/>
    </source>
</evidence>
<feature type="domain" description="Peptidase C50" evidence="6">
    <location>
        <begin position="1922"/>
        <end position="2017"/>
    </location>
</feature>
<dbReference type="PROSITE" id="PS51700">
    <property type="entry name" value="SEPARIN"/>
    <property type="match status" value="1"/>
</dbReference>
<evidence type="ECO:0000313" key="7">
    <source>
        <dbReference type="EMBL" id="RKF55488.1"/>
    </source>
</evidence>
<dbReference type="GO" id="GO:0005737">
    <property type="term" value="C:cytoplasm"/>
    <property type="evidence" value="ECO:0007669"/>
    <property type="project" value="TreeGrafter"/>
</dbReference>
<dbReference type="Gene3D" id="1.25.40.10">
    <property type="entry name" value="Tetratricopeptide repeat domain"/>
    <property type="match status" value="1"/>
</dbReference>
<dbReference type="EC" id="3.4.22.49" evidence="2"/>
<dbReference type="PANTHER" id="PTHR12792:SF0">
    <property type="entry name" value="SEPARIN"/>
    <property type="match status" value="1"/>
</dbReference>
<name>A0A420HDI3_9PEZI</name>
<dbReference type="SUPFAM" id="SSF48452">
    <property type="entry name" value="TPR-like"/>
    <property type="match status" value="1"/>
</dbReference>
<sequence>MESLDEKVQFFRDAVKIATPATVVSLGEILLSNKSQHTTKLSKPSDAPKTNNRSFTGKQRAKKPATHNTSNKSGGKLSYKEKSILSTEIINVTLKSLSDALKSSKPAITLRRNSRDLIQPERDNTKNSSFISELTFQSRSSTRKSSSSSISNKETRTSVSASSFECEYRSTAECARIAFSCLRALQYSNVLGVKLPHLQLENGMSVLITKLISLGMDDLAIKELRILKRCLSVDGKNTKADINSGVTSSSSLANLLDFGTIEVCGLNLELIITFQLQTLRLIASSKNSKISEKVVPILHSSNPSSPTRLLRTAFKGITESRKIEKLTRQLQSITEIIFSLCPSVSPSYDTLAVESKISVSPENAIQLQTIAFHSRTVWWKLAGHNGDFSKDFLKPFLCCLSAFARRSQNSPSETFYIALEMFKTIQSLLESSPNYHLRPANLVLLEIYKLLASLAKDALQIDAAINWIDQAYCILKEEKILDARLCGTVARLVTLRLQLSTRDPVVEEQLLILLENLERPFKGEASEIDELLIEVSRARKTALNYLIQLPKKPESSILTNDGLQEMCRSLVFLCPRLSLRYLGSTPEAKTTSKDFIQYNKRLQYIAKFSIHAVDSALFLIKSLLGQELLAWEFLDLRLQDCLSLLNRIDLQSNEACQHIMQSTPSITYRVRISNLYYTHYLNNRGNQNLVKGNQIIKSLRRSIECIRDRPPPERRAALFTAKLERLAELCNNSGRYDELLQLLISLRNELIQEGVLSTIIQRASCQPLKAAWSSSREIDMLGRTIHSILKVQIKLTRLVAQIPLYEETWSNEERAIILEYELELLCRHTISKSKSTIDLQKLVFKQLLQLYDTSRYPLRRFRVILRFFITQCSRSDKELYEAETELESNFIESSVIQDTEDYGLLSFLTDYKTMAMMLKELNKSQPCLEKLKSGLTIWSNISSTCQNLTDINKQIDDIAALLALLNTIIDWFQVHGYDETRISALNLVTELSEKAEAVINHEEFLLNLINLGTQWLDLGYCGNASLALDRARNFHQKAGSSTFMTLKLQVFVSEYLITIGNLNEVEKTLSIAHTLYLKEKEYLTSSKVASSTEQKLKMNVLISSAFSVNSKLALERGLVYPALSYAKQTVRLLRRAWADIEDYVNYQKRILDNNAITETEKLAGELSKMSLSVPSKILHSLPDSFEDYTSFWTLIIPLFRSLNNLSTTFAHHGMFQETVYYAEQAYKLVKQVNSKIYLAISGITLGSIWLRGGHLSKGSELLSEAKVLLSSSGKSKEAALLAYNLGIMNGFLGNTDAETNFYGDAIEIINELMQKEYISSIESLSKPKEIQEKKSQKSYEMRRNSPLQRKLRPIKKSTTKSNLAIQARNRADGVLSFANEFPTLLALKSQVIREMSSAFLNQKRWNDASNLLLEAETSYSPADKVGHGLAVGKNLLIQGLSQMDADPVYSILQDSTISFPSIQGASRFFRNGDKSSTTVVSPSKKSISTRIGGDRTNLKNSTSDTFFDKLRRAQDYLRETLSIAMIVSPISVIYKTSHLLNSVAILLSTADQVKLKSSTHPCFSSLFVETARNLAQQRERKAIQTNPLSKSNSNESIWPQPNLLESRKPNFGFQDDHITKFERDYIDIIPKPWIVISISLSESRHELSLIKLQAGSSPFILQLPLGRNSSIDADEEAFNYEQGRAELQEIIRLANESAHDSSNRLGREARLTWWNEREALDIRMKDLLKNIEKVWLGGFKGIFSQHIRRPDLFARFQKTFQGILDKYLPSRQKGSKRNRVARITLDSRIFDLFIGLGDMSEEGLDLSEPLTDLLYFVVDILQFHGEFNAYAEIDFDMIVLEMTDALRCYHEAVRGASKVDESRHTILILDKNLHSFPWESLPCLDGLAVSRLPSLESLRERLIPRSEKVDMCDKPDGCYINRSLGSYILNPGGDLKHTLGVFNKKLQSLQGWDGIVNREPSEEEFKKYLEQSDLFLYFGHGSGSQYIRAREIQKLSKCAVTVLMGCSSGALIETGEFEPYGPPVNYLHAGCPALVSTLWDVTDKDIDRFAKSTFENWGLFNPQSELKLGSKEGRGKNKIHDQPVAETISPVSLSEAVAMSRKACNLRFLNAAAVCVYGVPVYFKD</sequence>
<gene>
    <name evidence="7" type="ORF">OnM2_089006</name>
</gene>
<evidence type="ECO:0000259" key="6">
    <source>
        <dbReference type="PROSITE" id="PS51700"/>
    </source>
</evidence>
<evidence type="ECO:0000256" key="4">
    <source>
        <dbReference type="ARBA" id="ARBA00022829"/>
    </source>
</evidence>
<dbReference type="OrthoDB" id="10255632at2759"/>
<comment type="catalytic activity">
    <reaction evidence="1">
        <text>All bonds known to be hydrolyzed by this endopeptidase have arginine in P1 and an acidic residue in P4. P6 is often occupied by an acidic residue or by a hydroxy-amino-acid residue, the phosphorylation of which enhances cleavage.</text>
        <dbReference type="EC" id="3.4.22.49"/>
    </reaction>
</comment>
<dbReference type="InterPro" id="IPR005314">
    <property type="entry name" value="Peptidase_C50"/>
</dbReference>
<dbReference type="GO" id="GO:0005634">
    <property type="term" value="C:nucleus"/>
    <property type="evidence" value="ECO:0007669"/>
    <property type="project" value="InterPro"/>
</dbReference>
<evidence type="ECO:0000256" key="5">
    <source>
        <dbReference type="SAM" id="MobiDB-lite"/>
    </source>
</evidence>
<dbReference type="GO" id="GO:0004197">
    <property type="term" value="F:cysteine-type endopeptidase activity"/>
    <property type="evidence" value="ECO:0007669"/>
    <property type="project" value="InterPro"/>
</dbReference>
<dbReference type="PANTHER" id="PTHR12792">
    <property type="entry name" value="EXTRA SPINDLE POLES 1-RELATED"/>
    <property type="match status" value="1"/>
</dbReference>
<dbReference type="GO" id="GO:0006508">
    <property type="term" value="P:proteolysis"/>
    <property type="evidence" value="ECO:0007669"/>
    <property type="project" value="InterPro"/>
</dbReference>
<dbReference type="Pfam" id="PF03568">
    <property type="entry name" value="Separin_C"/>
    <property type="match status" value="1"/>
</dbReference>
<comment type="caution">
    <text evidence="7">The sequence shown here is derived from an EMBL/GenBank/DDBJ whole genome shotgun (WGS) entry which is preliminary data.</text>
</comment>
<feature type="region of interest" description="Disordered" evidence="5">
    <location>
        <begin position="36"/>
        <end position="76"/>
    </location>
</feature>
<dbReference type="Proteomes" id="UP000286134">
    <property type="component" value="Unassembled WGS sequence"/>
</dbReference>
<evidence type="ECO:0000256" key="3">
    <source>
        <dbReference type="ARBA" id="ARBA00022801"/>
    </source>
</evidence>
<dbReference type="GO" id="GO:0051307">
    <property type="term" value="P:meiotic chromosome separation"/>
    <property type="evidence" value="ECO:0007669"/>
    <property type="project" value="TreeGrafter"/>
</dbReference>
<dbReference type="GO" id="GO:0072686">
    <property type="term" value="C:mitotic spindle"/>
    <property type="evidence" value="ECO:0007669"/>
    <property type="project" value="TreeGrafter"/>
</dbReference>
<dbReference type="STRING" id="212602.A0A420HDI3"/>
<keyword evidence="8" id="KW-1185">Reference proteome</keyword>
<dbReference type="InterPro" id="IPR011990">
    <property type="entry name" value="TPR-like_helical_dom_sf"/>
</dbReference>
<protein>
    <recommendedName>
        <fullName evidence="2">separase</fullName>
        <ecNumber evidence="2">3.4.22.49</ecNumber>
    </recommendedName>
</protein>
<keyword evidence="3" id="KW-0378">Hydrolase</keyword>
<feature type="compositionally biased region" description="Polar residues" evidence="5">
    <location>
        <begin position="36"/>
        <end position="57"/>
    </location>
</feature>
<accession>A0A420HDI3</accession>
<dbReference type="GO" id="GO:0044732">
    <property type="term" value="C:mitotic spindle pole body"/>
    <property type="evidence" value="ECO:0007669"/>
    <property type="project" value="TreeGrafter"/>
</dbReference>
<proteinExistence type="predicted"/>
<feature type="compositionally biased region" description="Basic and acidic residues" evidence="5">
    <location>
        <begin position="1328"/>
        <end position="1343"/>
    </location>
</feature>
<evidence type="ECO:0000256" key="1">
    <source>
        <dbReference type="ARBA" id="ARBA00000451"/>
    </source>
</evidence>
<dbReference type="InterPro" id="IPR030397">
    <property type="entry name" value="SEPARIN_core_dom"/>
</dbReference>
<reference evidence="7 8" key="1">
    <citation type="journal article" date="2018" name="BMC Genomics">
        <title>Comparative genome analyses reveal sequence features reflecting distinct modes of host-adaptation between dicot and monocot powdery mildew.</title>
        <authorList>
            <person name="Wu Y."/>
            <person name="Ma X."/>
            <person name="Pan Z."/>
            <person name="Kale S.D."/>
            <person name="Song Y."/>
            <person name="King H."/>
            <person name="Zhang Q."/>
            <person name="Presley C."/>
            <person name="Deng X."/>
            <person name="Wei C.I."/>
            <person name="Xiao S."/>
        </authorList>
    </citation>
    <scope>NUCLEOTIDE SEQUENCE [LARGE SCALE GENOMIC DNA]</scope>
    <source>
        <strain evidence="7">UMSG2</strain>
    </source>
</reference>
<evidence type="ECO:0000313" key="8">
    <source>
        <dbReference type="Proteomes" id="UP000286134"/>
    </source>
</evidence>
<dbReference type="EMBL" id="MCFK01008922">
    <property type="protein sequence ID" value="RKF55488.1"/>
    <property type="molecule type" value="Genomic_DNA"/>
</dbReference>